<dbReference type="PROSITE" id="PS50297">
    <property type="entry name" value="ANK_REP_REGION"/>
    <property type="match status" value="1"/>
</dbReference>
<dbReference type="GO" id="GO:0044218">
    <property type="term" value="C:other organism cell membrane"/>
    <property type="evidence" value="ECO:0007669"/>
    <property type="project" value="UniProtKB-KW"/>
</dbReference>
<dbReference type="SMART" id="SM00248">
    <property type="entry name" value="ANK"/>
    <property type="match status" value="3"/>
</dbReference>
<evidence type="ECO:0000256" key="2">
    <source>
        <dbReference type="ARBA" id="ARBA00004586"/>
    </source>
</evidence>
<reference evidence="11" key="1">
    <citation type="submission" date="2020-11" db="EMBL/GenBank/DDBJ databases">
        <authorList>
            <person name="Tran Van P."/>
        </authorList>
    </citation>
    <scope>NUCLEOTIDE SEQUENCE</scope>
</reference>
<accession>A0A7R9MLQ5</accession>
<dbReference type="InterPro" id="IPR036770">
    <property type="entry name" value="Ankyrin_rpt-contain_sf"/>
</dbReference>
<evidence type="ECO:0000256" key="1">
    <source>
        <dbReference type="ARBA" id="ARBA00004175"/>
    </source>
</evidence>
<evidence type="ECO:0000313" key="12">
    <source>
        <dbReference type="Proteomes" id="UP000728032"/>
    </source>
</evidence>
<keyword evidence="7" id="KW-0472">Membrane</keyword>
<dbReference type="OrthoDB" id="1585644at2759"/>
<keyword evidence="5" id="KW-0800">Toxin</keyword>
<keyword evidence="4" id="KW-1052">Target cell membrane</keyword>
<evidence type="ECO:0000256" key="7">
    <source>
        <dbReference type="ARBA" id="ARBA00023298"/>
    </source>
</evidence>
<name>A0A7R9MLQ5_9ACAR</name>
<dbReference type="Pfam" id="PF12796">
    <property type="entry name" value="Ank_2"/>
    <property type="match status" value="1"/>
</dbReference>
<sequence length="153" mass="17529">MADRATDDDSEDDRQQPRTTTGADKYALHRAVFNNDLKLIAHLLRNYDIQLKDSHGNSPLHLAVMLGHKECIQLLIAHSAPVKCKNAQGWSPLAEAISYGDRQTIASLLRKLKRQSRETMECRRPNLIRALNTMQNFKMQLKWDFQSWGKPCS</sequence>
<keyword evidence="5" id="KW-0638">Presynaptic neurotoxin</keyword>
<evidence type="ECO:0000256" key="6">
    <source>
        <dbReference type="ARBA" id="ARBA00023186"/>
    </source>
</evidence>
<keyword evidence="9" id="KW-0040">ANK repeat</keyword>
<dbReference type="FunFam" id="1.25.40.20:FF:000302">
    <property type="entry name" value="Ankyrin repeat containing protein"/>
    <property type="match status" value="1"/>
</dbReference>
<keyword evidence="12" id="KW-1185">Reference proteome</keyword>
<comment type="function">
    <text evidence="8">Acts as a molecular chaperone for G protein-coupled receptors, regulating their biogenesis and exit from the ER.</text>
</comment>
<evidence type="ECO:0000256" key="3">
    <source>
        <dbReference type="ARBA" id="ARBA00022483"/>
    </source>
</evidence>
<gene>
    <name evidence="11" type="ORF">ONB1V03_LOCUS18242</name>
</gene>
<dbReference type="InterPro" id="IPR021832">
    <property type="entry name" value="ANKRD13"/>
</dbReference>
<evidence type="ECO:0000313" key="11">
    <source>
        <dbReference type="EMBL" id="CAD7661682.1"/>
    </source>
</evidence>
<evidence type="ECO:0000256" key="4">
    <source>
        <dbReference type="ARBA" id="ARBA00022537"/>
    </source>
</evidence>
<protein>
    <submittedName>
        <fullName evidence="11">Uncharacterized protein</fullName>
    </submittedName>
</protein>
<dbReference type="GO" id="GO:0006887">
    <property type="term" value="P:exocytosis"/>
    <property type="evidence" value="ECO:0007669"/>
    <property type="project" value="UniProtKB-KW"/>
</dbReference>
<proteinExistence type="predicted"/>
<keyword evidence="5" id="KW-0528">Neurotoxin</keyword>
<dbReference type="EMBL" id="OC939440">
    <property type="protein sequence ID" value="CAD7661682.1"/>
    <property type="molecule type" value="Genomic_DNA"/>
</dbReference>
<feature type="repeat" description="ANK" evidence="9">
    <location>
        <begin position="55"/>
        <end position="87"/>
    </location>
</feature>
<dbReference type="Proteomes" id="UP000728032">
    <property type="component" value="Unassembled WGS sequence"/>
</dbReference>
<evidence type="ECO:0000256" key="5">
    <source>
        <dbReference type="ARBA" id="ARBA00023028"/>
    </source>
</evidence>
<comment type="subcellular location">
    <subcellularLocation>
        <location evidence="2">Endoplasmic reticulum membrane</location>
    </subcellularLocation>
    <subcellularLocation>
        <location evidence="1">Target cell membrane</location>
    </subcellularLocation>
</comment>
<evidence type="ECO:0000256" key="10">
    <source>
        <dbReference type="SAM" id="MobiDB-lite"/>
    </source>
</evidence>
<keyword evidence="6" id="KW-0143">Chaperone</keyword>
<dbReference type="InterPro" id="IPR002110">
    <property type="entry name" value="Ankyrin_rpt"/>
</dbReference>
<dbReference type="GO" id="GO:0006621">
    <property type="term" value="P:protein retention in ER lumen"/>
    <property type="evidence" value="ECO:0007669"/>
    <property type="project" value="TreeGrafter"/>
</dbReference>
<dbReference type="PANTHER" id="PTHR12447:SF25">
    <property type="entry name" value="ANKYRIN REPEAT DOMAIN-CONTAINING PROTEIN 13C"/>
    <property type="match status" value="1"/>
</dbReference>
<evidence type="ECO:0000256" key="8">
    <source>
        <dbReference type="ARBA" id="ARBA00037107"/>
    </source>
</evidence>
<keyword evidence="3" id="KW-0268">Exocytosis</keyword>
<dbReference type="GO" id="GO:0044231">
    <property type="term" value="C:host cell presynaptic membrane"/>
    <property type="evidence" value="ECO:0007669"/>
    <property type="project" value="UniProtKB-KW"/>
</dbReference>
<dbReference type="AlphaFoldDB" id="A0A7R9MLQ5"/>
<organism evidence="11">
    <name type="scientific">Oppiella nova</name>
    <dbReference type="NCBI Taxonomy" id="334625"/>
    <lineage>
        <taxon>Eukaryota</taxon>
        <taxon>Metazoa</taxon>
        <taxon>Ecdysozoa</taxon>
        <taxon>Arthropoda</taxon>
        <taxon>Chelicerata</taxon>
        <taxon>Arachnida</taxon>
        <taxon>Acari</taxon>
        <taxon>Acariformes</taxon>
        <taxon>Sarcoptiformes</taxon>
        <taxon>Oribatida</taxon>
        <taxon>Brachypylina</taxon>
        <taxon>Oppioidea</taxon>
        <taxon>Oppiidae</taxon>
        <taxon>Oppiella</taxon>
    </lineage>
</organism>
<evidence type="ECO:0000256" key="9">
    <source>
        <dbReference type="PROSITE-ProRule" id="PRU00023"/>
    </source>
</evidence>
<dbReference type="SUPFAM" id="SSF48403">
    <property type="entry name" value="Ankyrin repeat"/>
    <property type="match status" value="1"/>
</dbReference>
<feature type="region of interest" description="Disordered" evidence="10">
    <location>
        <begin position="1"/>
        <end position="23"/>
    </location>
</feature>
<dbReference type="GO" id="GO:0005789">
    <property type="term" value="C:endoplasmic reticulum membrane"/>
    <property type="evidence" value="ECO:0007669"/>
    <property type="project" value="UniProtKB-SubCell"/>
</dbReference>
<dbReference type="PROSITE" id="PS50088">
    <property type="entry name" value="ANK_REPEAT"/>
    <property type="match status" value="1"/>
</dbReference>
<dbReference type="PANTHER" id="PTHR12447">
    <property type="entry name" value="ANKYRIN REPEAT DOMAIN-CONTAINING PROTEIN 13"/>
    <property type="match status" value="1"/>
</dbReference>
<dbReference type="Gene3D" id="1.25.40.20">
    <property type="entry name" value="Ankyrin repeat-containing domain"/>
    <property type="match status" value="1"/>
</dbReference>
<keyword evidence="7" id="KW-1053">Target membrane</keyword>
<dbReference type="GO" id="GO:0005102">
    <property type="term" value="F:signaling receptor binding"/>
    <property type="evidence" value="ECO:0007669"/>
    <property type="project" value="TreeGrafter"/>
</dbReference>
<dbReference type="EMBL" id="CAJPVJ010024615">
    <property type="protein sequence ID" value="CAG2178818.1"/>
    <property type="molecule type" value="Genomic_DNA"/>
</dbReference>